<accession>A0ABT3T8J4</accession>
<dbReference type="NCBIfam" id="TIGR02210">
    <property type="entry name" value="rodA_shape"/>
    <property type="match status" value="1"/>
</dbReference>
<dbReference type="InterPro" id="IPR018365">
    <property type="entry name" value="Cell_cycle_FtsW-rel_CS"/>
</dbReference>
<evidence type="ECO:0000256" key="5">
    <source>
        <dbReference type="ARBA" id="ARBA00022692"/>
    </source>
</evidence>
<feature type="transmembrane region" description="Helical" evidence="11">
    <location>
        <begin position="62"/>
        <end position="80"/>
    </location>
</feature>
<protein>
    <recommendedName>
        <fullName evidence="11">Peptidoglycan glycosyltransferase MrdB</fullName>
        <shortName evidence="11">PGT</shortName>
        <ecNumber evidence="11">2.4.99.28</ecNumber>
    </recommendedName>
    <alternativeName>
        <fullName evidence="11">Cell elongation protein RodA</fullName>
    </alternativeName>
    <alternativeName>
        <fullName evidence="11">Cell wall polymerase</fullName>
    </alternativeName>
    <alternativeName>
        <fullName evidence="11">Peptidoglycan polymerase</fullName>
        <shortName evidence="11">PG polymerase</shortName>
    </alternativeName>
</protein>
<evidence type="ECO:0000256" key="10">
    <source>
        <dbReference type="ARBA" id="ARBA00023316"/>
    </source>
</evidence>
<dbReference type="RefSeq" id="WP_279249511.1">
    <property type="nucleotide sequence ID" value="NZ_SHNO01000001.1"/>
</dbReference>
<dbReference type="Proteomes" id="UP001143304">
    <property type="component" value="Unassembled WGS sequence"/>
</dbReference>
<evidence type="ECO:0000313" key="12">
    <source>
        <dbReference type="EMBL" id="MCX2977804.1"/>
    </source>
</evidence>
<dbReference type="InterPro" id="IPR001182">
    <property type="entry name" value="FtsW/RodA"/>
</dbReference>
<keyword evidence="10 11" id="KW-0961">Cell wall biogenesis/degradation</keyword>
<gene>
    <name evidence="11 12" type="primary">rodA</name>
    <name evidence="11" type="synonym">mrdB</name>
    <name evidence="12" type="ORF">EYC82_10610</name>
</gene>
<keyword evidence="3 11" id="KW-0328">Glycosyltransferase</keyword>
<proteinExistence type="inferred from homology"/>
<keyword evidence="6 11" id="KW-0133">Cell shape</keyword>
<dbReference type="EC" id="2.4.99.28" evidence="11"/>
<feature type="transmembrane region" description="Helical" evidence="11">
    <location>
        <begin position="350"/>
        <end position="371"/>
    </location>
</feature>
<feature type="transmembrane region" description="Helical" evidence="11">
    <location>
        <begin position="86"/>
        <end position="106"/>
    </location>
</feature>
<keyword evidence="2 11" id="KW-1003">Cell membrane</keyword>
<feature type="transmembrane region" description="Helical" evidence="11">
    <location>
        <begin position="289"/>
        <end position="310"/>
    </location>
</feature>
<dbReference type="HAMAP" id="MF_02079">
    <property type="entry name" value="PGT_RodA"/>
    <property type="match status" value="1"/>
</dbReference>
<dbReference type="PANTHER" id="PTHR30474:SF1">
    <property type="entry name" value="PEPTIDOGLYCAN GLYCOSYLTRANSFERASE MRDB"/>
    <property type="match status" value="1"/>
</dbReference>
<evidence type="ECO:0000256" key="2">
    <source>
        <dbReference type="ARBA" id="ARBA00022475"/>
    </source>
</evidence>
<dbReference type="Pfam" id="PF01098">
    <property type="entry name" value="FTSW_RODA_SPOVE"/>
    <property type="match status" value="1"/>
</dbReference>
<dbReference type="EMBL" id="SHNO01000001">
    <property type="protein sequence ID" value="MCX2977804.1"/>
    <property type="molecule type" value="Genomic_DNA"/>
</dbReference>
<evidence type="ECO:0000256" key="11">
    <source>
        <dbReference type="HAMAP-Rule" id="MF_02079"/>
    </source>
</evidence>
<comment type="pathway">
    <text evidence="11">Cell wall biogenesis; peptidoglycan biosynthesis.</text>
</comment>
<evidence type="ECO:0000256" key="7">
    <source>
        <dbReference type="ARBA" id="ARBA00022984"/>
    </source>
</evidence>
<evidence type="ECO:0000256" key="1">
    <source>
        <dbReference type="ARBA" id="ARBA00004141"/>
    </source>
</evidence>
<evidence type="ECO:0000256" key="3">
    <source>
        <dbReference type="ARBA" id="ARBA00022676"/>
    </source>
</evidence>
<dbReference type="PROSITE" id="PS00428">
    <property type="entry name" value="FTSW_RODA_SPOVE"/>
    <property type="match status" value="1"/>
</dbReference>
<feature type="transmembrane region" description="Helical" evidence="11">
    <location>
        <begin position="30"/>
        <end position="50"/>
    </location>
</feature>
<keyword evidence="7 11" id="KW-0573">Peptidoglycan synthesis</keyword>
<comment type="catalytic activity">
    <reaction evidence="11">
        <text>[GlcNAc-(1-&gt;4)-Mur2Ac(oyl-L-Ala-gamma-D-Glu-L-Lys-D-Ala-D-Ala)](n)-di-trans,octa-cis-undecaprenyl diphosphate + beta-D-GlcNAc-(1-&gt;4)-Mur2Ac(oyl-L-Ala-gamma-D-Glu-L-Lys-D-Ala-D-Ala)-di-trans,octa-cis-undecaprenyl diphosphate = [GlcNAc-(1-&gt;4)-Mur2Ac(oyl-L-Ala-gamma-D-Glu-L-Lys-D-Ala-D-Ala)](n+1)-di-trans,octa-cis-undecaprenyl diphosphate + di-trans,octa-cis-undecaprenyl diphosphate + H(+)</text>
        <dbReference type="Rhea" id="RHEA:23708"/>
        <dbReference type="Rhea" id="RHEA-COMP:9602"/>
        <dbReference type="Rhea" id="RHEA-COMP:9603"/>
        <dbReference type="ChEBI" id="CHEBI:15378"/>
        <dbReference type="ChEBI" id="CHEBI:58405"/>
        <dbReference type="ChEBI" id="CHEBI:60033"/>
        <dbReference type="ChEBI" id="CHEBI:78435"/>
        <dbReference type="EC" id="2.4.99.28"/>
    </reaction>
</comment>
<evidence type="ECO:0000256" key="4">
    <source>
        <dbReference type="ARBA" id="ARBA00022679"/>
    </source>
</evidence>
<feature type="transmembrane region" description="Helical" evidence="11">
    <location>
        <begin position="322"/>
        <end position="344"/>
    </location>
</feature>
<evidence type="ECO:0000313" key="13">
    <source>
        <dbReference type="Proteomes" id="UP001143304"/>
    </source>
</evidence>
<reference evidence="12" key="1">
    <citation type="submission" date="2019-02" db="EMBL/GenBank/DDBJ databases">
        <authorList>
            <person name="Li S.-H."/>
        </authorList>
    </citation>
    <scope>NUCLEOTIDE SEQUENCE</scope>
    <source>
        <strain evidence="12">IMCC11814</strain>
    </source>
</reference>
<keyword evidence="5 11" id="KW-0812">Transmembrane</keyword>
<feature type="transmembrane region" description="Helical" evidence="11">
    <location>
        <begin position="151"/>
        <end position="168"/>
    </location>
</feature>
<keyword evidence="11" id="KW-0997">Cell inner membrane</keyword>
<dbReference type="PANTHER" id="PTHR30474">
    <property type="entry name" value="CELL CYCLE PROTEIN"/>
    <property type="match status" value="1"/>
</dbReference>
<evidence type="ECO:0000256" key="8">
    <source>
        <dbReference type="ARBA" id="ARBA00022989"/>
    </source>
</evidence>
<comment type="function">
    <text evidence="11">Peptidoglycan polymerase that is essential for cell wall elongation.</text>
</comment>
<feature type="transmembrane region" description="Helical" evidence="11">
    <location>
        <begin position="127"/>
        <end position="145"/>
    </location>
</feature>
<keyword evidence="9 11" id="KW-0472">Membrane</keyword>
<name>A0ABT3T8J4_9GAMM</name>
<evidence type="ECO:0000256" key="9">
    <source>
        <dbReference type="ARBA" id="ARBA00023136"/>
    </source>
</evidence>
<keyword evidence="8 11" id="KW-1133">Transmembrane helix</keyword>
<comment type="subcellular location">
    <subcellularLocation>
        <location evidence="11">Cell inner membrane</location>
        <topology evidence="11">Multi-pass membrane protein</topology>
    </subcellularLocation>
    <subcellularLocation>
        <location evidence="1">Membrane</location>
        <topology evidence="1">Multi-pass membrane protein</topology>
    </subcellularLocation>
</comment>
<comment type="caution">
    <text evidence="12">The sequence shown here is derived from an EMBL/GenBank/DDBJ whole genome shotgun (WGS) entry which is preliminary data.</text>
</comment>
<organism evidence="12 13">
    <name type="scientific">Candidatus Marimicrobium litorale</name>
    <dbReference type="NCBI Taxonomy" id="2518991"/>
    <lineage>
        <taxon>Bacteria</taxon>
        <taxon>Pseudomonadati</taxon>
        <taxon>Pseudomonadota</taxon>
        <taxon>Gammaproteobacteria</taxon>
        <taxon>Cellvibrionales</taxon>
        <taxon>Halieaceae</taxon>
        <taxon>Marimicrobium</taxon>
    </lineage>
</organism>
<sequence length="380" mass="41118">MVDYLRQMPDQGSRDMARRPGTLRRLHIDLPLLLLLILLTGYGLMVLYSASGQNMDAVIRQGRYFAVAYVAMIFAAQISLQQYARWAPWLYGLGVATLVAVVFAGVGAKGAQRWLQIGGLRFQPSEIMKIVVPLVVAWFLAARPLPPRFTAVLGALVLLALPAGLIVIQPDLGTSLLIAASGLFVLFLAGIGWRYIVGAVFAAAASAWPAWMYGLKDYQKQRILTMFSPESDKLGAGWNIIQSKTAIGSGGWEGKGWLQSTQSRLDFLPESHTDFIIAVLAEEQGLKGIILLLGLYLLILLRGFLIGLRAQTSFGRMMAGSLTLTFFVYIFVNMGMVAGLLPVVGVPLPLVSAGGTSVVTLLAGFGILMAISTEQQRVTT</sequence>
<keyword evidence="4 11" id="KW-0808">Transferase</keyword>
<dbReference type="InterPro" id="IPR011923">
    <property type="entry name" value="RodA/MrdB"/>
</dbReference>
<comment type="similarity">
    <text evidence="11">Belongs to the SEDS family. MrdB/RodA subfamily.</text>
</comment>
<feature type="transmembrane region" description="Helical" evidence="11">
    <location>
        <begin position="175"/>
        <end position="208"/>
    </location>
</feature>
<keyword evidence="13" id="KW-1185">Reference proteome</keyword>
<evidence type="ECO:0000256" key="6">
    <source>
        <dbReference type="ARBA" id="ARBA00022960"/>
    </source>
</evidence>